<dbReference type="AlphaFoldDB" id="A0A5B7F0L7"/>
<comment type="caution">
    <text evidence="2">The sequence shown here is derived from an EMBL/GenBank/DDBJ whole genome shotgun (WGS) entry which is preliminary data.</text>
</comment>
<dbReference type="Proteomes" id="UP000324222">
    <property type="component" value="Unassembled WGS sequence"/>
</dbReference>
<gene>
    <name evidence="2" type="ORF">E2C01_032314</name>
</gene>
<protein>
    <submittedName>
        <fullName evidence="2">Uncharacterized protein</fullName>
    </submittedName>
</protein>
<keyword evidence="3" id="KW-1185">Reference proteome</keyword>
<evidence type="ECO:0000313" key="2">
    <source>
        <dbReference type="EMBL" id="MPC38798.1"/>
    </source>
</evidence>
<sequence length="117" mass="13375">MPPSGPLGLEDTRAPPTDLPSSATRPCHFATQRLEIFMVARSSIKRRVCDEWTRLFSLISEERGLDWVGRGGVRCTLRQVTRRICTMFIFVLGGDRVSAMMMEEKEEERPDDGRGWM</sequence>
<feature type="region of interest" description="Disordered" evidence="1">
    <location>
        <begin position="1"/>
        <end position="25"/>
    </location>
</feature>
<evidence type="ECO:0000256" key="1">
    <source>
        <dbReference type="SAM" id="MobiDB-lite"/>
    </source>
</evidence>
<organism evidence="2 3">
    <name type="scientific">Portunus trituberculatus</name>
    <name type="common">Swimming crab</name>
    <name type="synonym">Neptunus trituberculatus</name>
    <dbReference type="NCBI Taxonomy" id="210409"/>
    <lineage>
        <taxon>Eukaryota</taxon>
        <taxon>Metazoa</taxon>
        <taxon>Ecdysozoa</taxon>
        <taxon>Arthropoda</taxon>
        <taxon>Crustacea</taxon>
        <taxon>Multicrustacea</taxon>
        <taxon>Malacostraca</taxon>
        <taxon>Eumalacostraca</taxon>
        <taxon>Eucarida</taxon>
        <taxon>Decapoda</taxon>
        <taxon>Pleocyemata</taxon>
        <taxon>Brachyura</taxon>
        <taxon>Eubrachyura</taxon>
        <taxon>Portunoidea</taxon>
        <taxon>Portunidae</taxon>
        <taxon>Portuninae</taxon>
        <taxon>Portunus</taxon>
    </lineage>
</organism>
<proteinExistence type="predicted"/>
<dbReference type="EMBL" id="VSRR010004175">
    <property type="protein sequence ID" value="MPC38798.1"/>
    <property type="molecule type" value="Genomic_DNA"/>
</dbReference>
<reference evidence="2 3" key="1">
    <citation type="submission" date="2019-05" db="EMBL/GenBank/DDBJ databases">
        <title>Another draft genome of Portunus trituberculatus and its Hox gene families provides insights of decapod evolution.</title>
        <authorList>
            <person name="Jeong J.-H."/>
            <person name="Song I."/>
            <person name="Kim S."/>
            <person name="Choi T."/>
            <person name="Kim D."/>
            <person name="Ryu S."/>
            <person name="Kim W."/>
        </authorList>
    </citation>
    <scope>NUCLEOTIDE SEQUENCE [LARGE SCALE GENOMIC DNA]</scope>
    <source>
        <tissue evidence="2">Muscle</tissue>
    </source>
</reference>
<evidence type="ECO:0000313" key="3">
    <source>
        <dbReference type="Proteomes" id="UP000324222"/>
    </source>
</evidence>
<name>A0A5B7F0L7_PORTR</name>
<accession>A0A5B7F0L7</accession>